<evidence type="ECO:0000313" key="2">
    <source>
        <dbReference type="EMBL" id="KAF9468057.1"/>
    </source>
</evidence>
<comment type="caution">
    <text evidence="2">The sequence shown here is derived from an EMBL/GenBank/DDBJ whole genome shotgun (WGS) entry which is preliminary data.</text>
</comment>
<protein>
    <submittedName>
        <fullName evidence="2">Kinase-like domain-containing protein</fullName>
    </submittedName>
</protein>
<dbReference type="Gene3D" id="3.30.200.20">
    <property type="entry name" value="Phosphorylase Kinase, domain 1"/>
    <property type="match status" value="1"/>
</dbReference>
<name>A0A9P5YFP8_9AGAR</name>
<proteinExistence type="predicted"/>
<reference evidence="2" key="1">
    <citation type="submission" date="2020-11" db="EMBL/GenBank/DDBJ databases">
        <authorList>
            <consortium name="DOE Joint Genome Institute"/>
            <person name="Ahrendt S."/>
            <person name="Riley R."/>
            <person name="Andreopoulos W."/>
            <person name="Labutti K."/>
            <person name="Pangilinan J."/>
            <person name="Ruiz-Duenas F.J."/>
            <person name="Barrasa J.M."/>
            <person name="Sanchez-Garcia M."/>
            <person name="Camarero S."/>
            <person name="Miyauchi S."/>
            <person name="Serrano A."/>
            <person name="Linde D."/>
            <person name="Babiker R."/>
            <person name="Drula E."/>
            <person name="Ayuso-Fernandez I."/>
            <person name="Pacheco R."/>
            <person name="Padilla G."/>
            <person name="Ferreira P."/>
            <person name="Barriuso J."/>
            <person name="Kellner H."/>
            <person name="Castanera R."/>
            <person name="Alfaro M."/>
            <person name="Ramirez L."/>
            <person name="Pisabarro A.G."/>
            <person name="Kuo A."/>
            <person name="Tritt A."/>
            <person name="Lipzen A."/>
            <person name="He G."/>
            <person name="Yan M."/>
            <person name="Ng V."/>
            <person name="Cullen D."/>
            <person name="Martin F."/>
            <person name="Rosso M.-N."/>
            <person name="Henrissat B."/>
            <person name="Hibbett D."/>
            <person name="Martinez A.T."/>
            <person name="Grigoriev I.V."/>
        </authorList>
    </citation>
    <scope>NUCLEOTIDE SEQUENCE</scope>
    <source>
        <strain evidence="2">CBS 247.69</strain>
    </source>
</reference>
<dbReference type="AlphaFoldDB" id="A0A9P5YFP8"/>
<dbReference type="OrthoDB" id="25129at2759"/>
<keyword evidence="2" id="KW-0418">Kinase</keyword>
<evidence type="ECO:0000313" key="3">
    <source>
        <dbReference type="Proteomes" id="UP000807353"/>
    </source>
</evidence>
<accession>A0A9P5YFP8</accession>
<dbReference type="EMBL" id="MU150234">
    <property type="protein sequence ID" value="KAF9468057.1"/>
    <property type="molecule type" value="Genomic_DNA"/>
</dbReference>
<dbReference type="SUPFAM" id="SSF56112">
    <property type="entry name" value="Protein kinase-like (PK-like)"/>
    <property type="match status" value="1"/>
</dbReference>
<dbReference type="Proteomes" id="UP000807353">
    <property type="component" value="Unassembled WGS sequence"/>
</dbReference>
<keyword evidence="2" id="KW-0808">Transferase</keyword>
<evidence type="ECO:0000256" key="1">
    <source>
        <dbReference type="SAM" id="MobiDB-lite"/>
    </source>
</evidence>
<gene>
    <name evidence="2" type="ORF">BDZ94DRAFT_1304798</name>
</gene>
<dbReference type="InterPro" id="IPR011009">
    <property type="entry name" value="Kinase-like_dom_sf"/>
</dbReference>
<feature type="region of interest" description="Disordered" evidence="1">
    <location>
        <begin position="33"/>
        <end position="54"/>
    </location>
</feature>
<dbReference type="GO" id="GO:0016301">
    <property type="term" value="F:kinase activity"/>
    <property type="evidence" value="ECO:0007669"/>
    <property type="project" value="UniProtKB-KW"/>
</dbReference>
<organism evidence="2 3">
    <name type="scientific">Collybia nuda</name>
    <dbReference type="NCBI Taxonomy" id="64659"/>
    <lineage>
        <taxon>Eukaryota</taxon>
        <taxon>Fungi</taxon>
        <taxon>Dikarya</taxon>
        <taxon>Basidiomycota</taxon>
        <taxon>Agaricomycotina</taxon>
        <taxon>Agaricomycetes</taxon>
        <taxon>Agaricomycetidae</taxon>
        <taxon>Agaricales</taxon>
        <taxon>Tricholomatineae</taxon>
        <taxon>Clitocybaceae</taxon>
        <taxon>Collybia</taxon>
    </lineage>
</organism>
<sequence length="333" mass="36973">MAAGQTFDFVSHLYHQTSVDWEIEELVGGVSNHTVRARRRKNPNSDENEGSGDYYDAMKPYGSVVLKQAPAYLAKAQHIPFSPYRQAIEAAALRLLHQSIGEHKFGLREVLIKNPNIIVPRILLEDTTHNVIIQSDLGNYPNLHEVLVSPDITLSLAVELGQTIGHFLANLHDVSHFSHNSPVVKTFMNIDAERVIQSNIGLATQCMKDAGIVDYEVLGKLALDHWNNRDKTAFGQGDIWFGTLLVNLYSRRPSDLDATVATVGICDWEFAGPNHPAADIAQLGLLFFFEFDLFDIILPSATLYRLISPFTVDVSVELFSRKGSSHGLLGIVI</sequence>
<keyword evidence="3" id="KW-1185">Reference proteome</keyword>